<reference evidence="2" key="1">
    <citation type="submission" date="2018-07" db="EMBL/GenBank/DDBJ databases">
        <authorList>
            <person name="Quirk P.G."/>
            <person name="Krulwich T.A."/>
        </authorList>
    </citation>
    <scope>NUCLEOTIDE SEQUENCE</scope>
</reference>
<proteinExistence type="predicted"/>
<dbReference type="EMBL" id="UIDG01000005">
    <property type="protein sequence ID" value="SUS03582.1"/>
    <property type="molecule type" value="Genomic_DNA"/>
</dbReference>
<dbReference type="InterPro" id="IPR032708">
    <property type="entry name" value="McjB_C"/>
</dbReference>
<dbReference type="AlphaFoldDB" id="A0A380T8X0"/>
<evidence type="ECO:0000259" key="1">
    <source>
        <dbReference type="Pfam" id="PF13471"/>
    </source>
</evidence>
<sequence>MFERWKRKFRTPGDLALICAIGWFMWQVPRRLKRSELPDFLDEVRQLPRPSAADPAASVERIIRLRRPWFRLPWLAPYNTCFMRAMTLYRFIDAPDRDLRIHFVIEDGRRQGDRLRSHAWVTIDGVVIEEPDLRAAGVSEIYCHRASPAVIATALATGP</sequence>
<evidence type="ECO:0000313" key="2">
    <source>
        <dbReference type="EMBL" id="SUS03582.1"/>
    </source>
</evidence>
<accession>A0A380T8X0</accession>
<gene>
    <name evidence="2" type="ORF">DF3PB_1020002</name>
</gene>
<name>A0A380T8X0_9ZZZZ</name>
<protein>
    <recommendedName>
        <fullName evidence="1">Microcin J25-processing protein McjB C-terminal domain-containing protein</fullName>
    </recommendedName>
</protein>
<dbReference type="Pfam" id="PF13471">
    <property type="entry name" value="Transglut_core3"/>
    <property type="match status" value="1"/>
</dbReference>
<organism evidence="2">
    <name type="scientific">metagenome</name>
    <dbReference type="NCBI Taxonomy" id="256318"/>
    <lineage>
        <taxon>unclassified sequences</taxon>
        <taxon>metagenomes</taxon>
    </lineage>
</organism>
<feature type="domain" description="Microcin J25-processing protein McjB C-terminal" evidence="1">
    <location>
        <begin position="25"/>
        <end position="135"/>
    </location>
</feature>